<organism evidence="4 5">
    <name type="scientific">Cucumis melo</name>
    <name type="common">Muskmelon</name>
    <dbReference type="NCBI Taxonomy" id="3656"/>
    <lineage>
        <taxon>Eukaryota</taxon>
        <taxon>Viridiplantae</taxon>
        <taxon>Streptophyta</taxon>
        <taxon>Embryophyta</taxon>
        <taxon>Tracheophyta</taxon>
        <taxon>Spermatophyta</taxon>
        <taxon>Magnoliopsida</taxon>
        <taxon>eudicotyledons</taxon>
        <taxon>Gunneridae</taxon>
        <taxon>Pentapetalae</taxon>
        <taxon>rosids</taxon>
        <taxon>fabids</taxon>
        <taxon>Cucurbitales</taxon>
        <taxon>Cucurbitaceae</taxon>
        <taxon>Benincaseae</taxon>
        <taxon>Cucumis</taxon>
    </lineage>
</organism>
<dbReference type="PANTHER" id="PTHR31471">
    <property type="entry name" value="OS02G0116800 PROTEIN"/>
    <property type="match status" value="1"/>
</dbReference>
<dbReference type="PANTHER" id="PTHR31471:SF51">
    <property type="entry name" value="REMORIN FAMILY PROTEIN"/>
    <property type="match status" value="1"/>
</dbReference>
<dbReference type="FunCoup" id="A0A1S3BFP8">
    <property type="interactions" value="218"/>
</dbReference>
<feature type="compositionally biased region" description="Polar residues" evidence="2">
    <location>
        <begin position="15"/>
        <end position="26"/>
    </location>
</feature>
<feature type="compositionally biased region" description="Basic and acidic residues" evidence="2">
    <location>
        <begin position="174"/>
        <end position="184"/>
    </location>
</feature>
<comment type="similarity">
    <text evidence="1">Belongs to the remorin family.</text>
</comment>
<dbReference type="GeneID" id="103489168"/>
<protein>
    <submittedName>
        <fullName evidence="5">Remorin 1.4 isoform X1</fullName>
    </submittedName>
</protein>
<accession>A0A1S3BFP8</accession>
<evidence type="ECO:0000259" key="3">
    <source>
        <dbReference type="Pfam" id="PF03763"/>
    </source>
</evidence>
<evidence type="ECO:0000313" key="5">
    <source>
        <dbReference type="RefSeq" id="XP_008446417.2"/>
    </source>
</evidence>
<feature type="region of interest" description="Disordered" evidence="2">
    <location>
        <begin position="95"/>
        <end position="210"/>
    </location>
</feature>
<evidence type="ECO:0000256" key="2">
    <source>
        <dbReference type="SAM" id="MobiDB-lite"/>
    </source>
</evidence>
<feature type="domain" description="Remorin C-terminal" evidence="3">
    <location>
        <begin position="211"/>
        <end position="315"/>
    </location>
</feature>
<feature type="compositionally biased region" description="Pro residues" evidence="2">
    <location>
        <begin position="186"/>
        <end position="203"/>
    </location>
</feature>
<keyword evidence="4" id="KW-1185">Reference proteome</keyword>
<dbReference type="InParanoid" id="A0A1S3BFP8"/>
<proteinExistence type="inferred from homology"/>
<reference evidence="5" key="1">
    <citation type="submission" date="2025-08" db="UniProtKB">
        <authorList>
            <consortium name="RefSeq"/>
        </authorList>
    </citation>
    <scope>IDENTIFICATION</scope>
    <source>
        <tissue evidence="5">Stem</tissue>
    </source>
</reference>
<feature type="compositionally biased region" description="Basic and acidic residues" evidence="2">
    <location>
        <begin position="137"/>
        <end position="155"/>
    </location>
</feature>
<dbReference type="KEGG" id="cmo:103489168"/>
<dbReference type="eggNOG" id="ENOG502RZYP">
    <property type="taxonomic scope" value="Eukaryota"/>
</dbReference>
<dbReference type="Pfam" id="PF03763">
    <property type="entry name" value="Remorin_C"/>
    <property type="match status" value="1"/>
</dbReference>
<sequence length="320" mass="36724">MDNLLKQMGSRYPKPQQNREAQSNRTDVYLAPHKSPSFREKKTFGNWLGRQFSRQMSRGNEFSDDGIERVAAVAAAVFAIHLVEESEFSKPLKKIDRPKSSTLPRIRIVEEDNRTPPPRPAPEPDRILRPFSIDVAKNPEEATGEKPAAKTEQQKQKPTGNITFPSPPVVYDYSGDRGRTETEKPLPIPRPPTPPISRKPPTTPIQTRPEETKADLWEKAELAKIQERYQKVNETISYWETKKREKAIRKFEASQVLGTKRSEREKGRKKFEEDMEFIKQIAGEARSKADRKKKNEILKANRKADIIRQTGDLPVSCYCC</sequence>
<name>A0A1S3BFP8_CUCME</name>
<dbReference type="Proteomes" id="UP001652600">
    <property type="component" value="Chromosome 10"/>
</dbReference>
<dbReference type="RefSeq" id="XP_008446417.2">
    <property type="nucleotide sequence ID" value="XM_008448195.3"/>
</dbReference>
<evidence type="ECO:0000256" key="1">
    <source>
        <dbReference type="ARBA" id="ARBA00005711"/>
    </source>
</evidence>
<feature type="region of interest" description="Disordered" evidence="2">
    <location>
        <begin position="1"/>
        <end position="27"/>
    </location>
</feature>
<dbReference type="AlphaFoldDB" id="A0A1S3BFP8"/>
<dbReference type="InterPro" id="IPR005516">
    <property type="entry name" value="Remorin_C"/>
</dbReference>
<evidence type="ECO:0000313" key="4">
    <source>
        <dbReference type="Proteomes" id="UP001652600"/>
    </source>
</evidence>
<gene>
    <name evidence="5" type="primary">LOC103489168</name>
</gene>